<organism evidence="1 2">
    <name type="scientific">Dictyostelium firmibasis</name>
    <dbReference type="NCBI Taxonomy" id="79012"/>
    <lineage>
        <taxon>Eukaryota</taxon>
        <taxon>Amoebozoa</taxon>
        <taxon>Evosea</taxon>
        <taxon>Eumycetozoa</taxon>
        <taxon>Dictyostelia</taxon>
        <taxon>Dictyosteliales</taxon>
        <taxon>Dictyosteliaceae</taxon>
        <taxon>Dictyostelium</taxon>
    </lineage>
</organism>
<reference evidence="1 2" key="1">
    <citation type="submission" date="2023-11" db="EMBL/GenBank/DDBJ databases">
        <title>Dfirmibasis_genome.</title>
        <authorList>
            <person name="Edelbroek B."/>
            <person name="Kjellin J."/>
            <person name="Jerlstrom-Hultqvist J."/>
            <person name="Soderbom F."/>
        </authorList>
    </citation>
    <scope>NUCLEOTIDE SEQUENCE [LARGE SCALE GENOMIC DNA]</scope>
    <source>
        <strain evidence="1 2">TNS-C-14</strain>
    </source>
</reference>
<keyword evidence="2" id="KW-1185">Reference proteome</keyword>
<evidence type="ECO:0000313" key="2">
    <source>
        <dbReference type="Proteomes" id="UP001344447"/>
    </source>
</evidence>
<protein>
    <submittedName>
        <fullName evidence="1">Uncharacterized protein</fullName>
    </submittedName>
</protein>
<gene>
    <name evidence="1" type="ORF">RB653_005450</name>
</gene>
<evidence type="ECO:0000313" key="1">
    <source>
        <dbReference type="EMBL" id="KAK5583848.1"/>
    </source>
</evidence>
<dbReference type="InterPro" id="IPR009050">
    <property type="entry name" value="Globin-like_sf"/>
</dbReference>
<proteinExistence type="predicted"/>
<dbReference type="AlphaFoldDB" id="A0AAN7UL15"/>
<comment type="caution">
    <text evidence="1">The sequence shown here is derived from an EMBL/GenBank/DDBJ whole genome shotgun (WGS) entry which is preliminary data.</text>
</comment>
<dbReference type="Proteomes" id="UP001344447">
    <property type="component" value="Unassembled WGS sequence"/>
</dbReference>
<dbReference type="SUPFAM" id="SSF46458">
    <property type="entry name" value="Globin-like"/>
    <property type="match status" value="1"/>
</dbReference>
<name>A0AAN7UL15_9MYCE</name>
<sequence length="220" mass="25920">MGNVESLSNSISEEYHRVDVTNRGFLLLDELLQMQPPRESTIDICHLGTLFVIDKRRTGRFYHNDILEFARTYASQALLNGRKDDFQSKFQAYCTLKMWNEISKDRDEIFVEWFTKLFTENPNYVQKFDQHSETYLTSDAINKMYQILSIKNYYGGDFRSFLDLMQRSAEEEDLMKLDEDELDDVVPAQILKNFSKHFIDGFKKLMSELGFQPDLLSNVQ</sequence>
<dbReference type="EMBL" id="JAVFKY010000001">
    <property type="protein sequence ID" value="KAK5583848.1"/>
    <property type="molecule type" value="Genomic_DNA"/>
</dbReference>
<accession>A0AAN7UL15</accession>